<accession>A0A382C2N3</accession>
<dbReference type="InterPro" id="IPR051450">
    <property type="entry name" value="Gfo/Idh/MocA_Oxidoreductases"/>
</dbReference>
<protein>
    <recommendedName>
        <fullName evidence="4">Gfo/Idh/MocA-like oxidoreductase N-terminal domain-containing protein</fullName>
    </recommendedName>
</protein>
<dbReference type="Gene3D" id="3.30.360.10">
    <property type="entry name" value="Dihydrodipicolinate Reductase, domain 2"/>
    <property type="match status" value="1"/>
</dbReference>
<dbReference type="GO" id="GO:0000166">
    <property type="term" value="F:nucleotide binding"/>
    <property type="evidence" value="ECO:0007669"/>
    <property type="project" value="InterPro"/>
</dbReference>
<dbReference type="Pfam" id="PF01408">
    <property type="entry name" value="GFO_IDH_MocA"/>
    <property type="match status" value="1"/>
</dbReference>
<reference evidence="3" key="1">
    <citation type="submission" date="2018-05" db="EMBL/GenBank/DDBJ databases">
        <authorList>
            <person name="Lanie J.A."/>
            <person name="Ng W.-L."/>
            <person name="Kazmierczak K.M."/>
            <person name="Andrzejewski T.M."/>
            <person name="Davidsen T.M."/>
            <person name="Wayne K.J."/>
            <person name="Tettelin H."/>
            <person name="Glass J.I."/>
            <person name="Rusch D."/>
            <person name="Podicherti R."/>
            <person name="Tsui H.-C.T."/>
            <person name="Winkler M.E."/>
        </authorList>
    </citation>
    <scope>NUCLEOTIDE SEQUENCE</scope>
</reference>
<sequence length="232" mass="26451">VKYVIVGTGSRSELFISALVNEYKDEHELVGLCDSNPQRISYYQNWIGSQNQNLKVKGFNSDDFDFMITSMKPDVVIVTTVDARHHEYIIRALELGCNVITEKPMTTTEKHCHLILKAVEQTGLDVRVAFNYRWGVGVSRVKEILHDSIGPIHHVSLQYLLDTDHGADYFRRWHRNREMSGGLLIHKATHHFDLVNWWTDSVPETVFGIGKLAFYGDGNGPARLYSNQSESS</sequence>
<evidence type="ECO:0008006" key="4">
    <source>
        <dbReference type="Google" id="ProtNLM"/>
    </source>
</evidence>
<dbReference type="PANTHER" id="PTHR43377:SF2">
    <property type="entry name" value="BINDING ROSSMANN FOLD OXIDOREDUCTASE, PUTATIVE (AFU_ORTHOLOGUE AFUA_4G00560)-RELATED"/>
    <property type="match status" value="1"/>
</dbReference>
<dbReference type="InterPro" id="IPR000683">
    <property type="entry name" value="Gfo/Idh/MocA-like_OxRdtase_N"/>
</dbReference>
<feature type="non-terminal residue" evidence="3">
    <location>
        <position position="232"/>
    </location>
</feature>
<dbReference type="InterPro" id="IPR036291">
    <property type="entry name" value="NAD(P)-bd_dom_sf"/>
</dbReference>
<feature type="domain" description="Gfo/Idh/MocA-like oxidoreductase C-terminal" evidence="2">
    <location>
        <begin position="143"/>
        <end position="211"/>
    </location>
</feature>
<dbReference type="SUPFAM" id="SSF51735">
    <property type="entry name" value="NAD(P)-binding Rossmann-fold domains"/>
    <property type="match status" value="1"/>
</dbReference>
<evidence type="ECO:0000313" key="3">
    <source>
        <dbReference type="EMBL" id="SVB20326.1"/>
    </source>
</evidence>
<dbReference type="Pfam" id="PF02894">
    <property type="entry name" value="GFO_IDH_MocA_C"/>
    <property type="match status" value="1"/>
</dbReference>
<dbReference type="EMBL" id="UINC01032523">
    <property type="protein sequence ID" value="SVB20326.1"/>
    <property type="molecule type" value="Genomic_DNA"/>
</dbReference>
<organism evidence="3">
    <name type="scientific">marine metagenome</name>
    <dbReference type="NCBI Taxonomy" id="408172"/>
    <lineage>
        <taxon>unclassified sequences</taxon>
        <taxon>metagenomes</taxon>
        <taxon>ecological metagenomes</taxon>
    </lineage>
</organism>
<dbReference type="SUPFAM" id="SSF55347">
    <property type="entry name" value="Glyceraldehyde-3-phosphate dehydrogenase-like, C-terminal domain"/>
    <property type="match status" value="1"/>
</dbReference>
<evidence type="ECO:0000259" key="1">
    <source>
        <dbReference type="Pfam" id="PF01408"/>
    </source>
</evidence>
<dbReference type="PANTHER" id="PTHR43377">
    <property type="entry name" value="BILIVERDIN REDUCTASE A"/>
    <property type="match status" value="1"/>
</dbReference>
<dbReference type="AlphaFoldDB" id="A0A382C2N3"/>
<feature type="domain" description="Gfo/Idh/MocA-like oxidoreductase N-terminal" evidence="1">
    <location>
        <begin position="2"/>
        <end position="130"/>
    </location>
</feature>
<name>A0A382C2N3_9ZZZZ</name>
<proteinExistence type="predicted"/>
<gene>
    <name evidence="3" type="ORF">METZ01_LOCUS173180</name>
</gene>
<feature type="non-terminal residue" evidence="3">
    <location>
        <position position="1"/>
    </location>
</feature>
<dbReference type="Gene3D" id="3.40.50.720">
    <property type="entry name" value="NAD(P)-binding Rossmann-like Domain"/>
    <property type="match status" value="1"/>
</dbReference>
<dbReference type="InterPro" id="IPR004104">
    <property type="entry name" value="Gfo/Idh/MocA-like_OxRdtase_C"/>
</dbReference>
<evidence type="ECO:0000259" key="2">
    <source>
        <dbReference type="Pfam" id="PF02894"/>
    </source>
</evidence>